<comment type="caution">
    <text evidence="14">The sequence shown here is derived from an EMBL/GenBank/DDBJ whole genome shotgun (WGS) entry which is preliminary data.</text>
</comment>
<dbReference type="EMBL" id="QEAQ01000060">
    <property type="protein sequence ID" value="TPX57012.1"/>
    <property type="molecule type" value="Genomic_DNA"/>
</dbReference>
<dbReference type="Pfam" id="PF03942">
    <property type="entry name" value="DTW"/>
    <property type="match status" value="1"/>
</dbReference>
<comment type="subcellular location">
    <subcellularLocation>
        <location evidence="1">Nucleus</location>
    </subcellularLocation>
</comment>
<dbReference type="Proteomes" id="UP000318582">
    <property type="component" value="Unassembled WGS sequence"/>
</dbReference>
<comment type="function">
    <text evidence="7">Catalyzes the formation of 3-(3-amino-3-carboxypropyl)uridine (acp3U) at position 20 in the D-loop of several cytoplasmic tRNAs (acp3U(20)).</text>
</comment>
<feature type="compositionally biased region" description="Low complexity" evidence="12">
    <location>
        <begin position="9"/>
        <end position="30"/>
    </location>
</feature>
<evidence type="ECO:0000256" key="9">
    <source>
        <dbReference type="ARBA" id="ARBA00039242"/>
    </source>
</evidence>
<gene>
    <name evidence="14" type="ORF">PhCBS80983_g04147</name>
</gene>
<evidence type="ECO:0000256" key="5">
    <source>
        <dbReference type="ARBA" id="ARBA00022694"/>
    </source>
</evidence>
<feature type="domain" description="DTW" evidence="13">
    <location>
        <begin position="67"/>
        <end position="259"/>
    </location>
</feature>
<dbReference type="InterPro" id="IPR005636">
    <property type="entry name" value="DTW"/>
</dbReference>
<name>A0A507E019_9FUNG</name>
<evidence type="ECO:0000256" key="4">
    <source>
        <dbReference type="ARBA" id="ARBA00022691"/>
    </source>
</evidence>
<dbReference type="STRING" id="109895.A0A507E019"/>
<evidence type="ECO:0000256" key="1">
    <source>
        <dbReference type="ARBA" id="ARBA00004123"/>
    </source>
</evidence>
<keyword evidence="15" id="KW-1185">Reference proteome</keyword>
<dbReference type="AlphaFoldDB" id="A0A507E019"/>
<evidence type="ECO:0000256" key="11">
    <source>
        <dbReference type="ARBA" id="ARBA00048718"/>
    </source>
</evidence>
<evidence type="ECO:0000256" key="10">
    <source>
        <dbReference type="ARBA" id="ARBA00042508"/>
    </source>
</evidence>
<keyword evidence="4" id="KW-0949">S-adenosyl-L-methionine</keyword>
<evidence type="ECO:0000256" key="12">
    <source>
        <dbReference type="SAM" id="MobiDB-lite"/>
    </source>
</evidence>
<evidence type="ECO:0000256" key="2">
    <source>
        <dbReference type="ARBA" id="ARBA00012386"/>
    </source>
</evidence>
<organism evidence="14 15">
    <name type="scientific">Powellomyces hirtus</name>
    <dbReference type="NCBI Taxonomy" id="109895"/>
    <lineage>
        <taxon>Eukaryota</taxon>
        <taxon>Fungi</taxon>
        <taxon>Fungi incertae sedis</taxon>
        <taxon>Chytridiomycota</taxon>
        <taxon>Chytridiomycota incertae sedis</taxon>
        <taxon>Chytridiomycetes</taxon>
        <taxon>Spizellomycetales</taxon>
        <taxon>Powellomycetaceae</taxon>
        <taxon>Powellomyces</taxon>
    </lineage>
</organism>
<evidence type="ECO:0000259" key="13">
    <source>
        <dbReference type="SMART" id="SM01144"/>
    </source>
</evidence>
<reference evidence="14 15" key="1">
    <citation type="journal article" date="2019" name="Sci. Rep.">
        <title>Comparative genomics of chytrid fungi reveal insights into the obligate biotrophic and pathogenic lifestyle of Synchytrium endobioticum.</title>
        <authorList>
            <person name="van de Vossenberg B.T.L.H."/>
            <person name="Warris S."/>
            <person name="Nguyen H.D.T."/>
            <person name="van Gent-Pelzer M.P.E."/>
            <person name="Joly D.L."/>
            <person name="van de Geest H.C."/>
            <person name="Bonants P.J.M."/>
            <person name="Smith D.S."/>
            <person name="Levesque C.A."/>
            <person name="van der Lee T.A.J."/>
        </authorList>
    </citation>
    <scope>NUCLEOTIDE SEQUENCE [LARGE SCALE GENOMIC DNA]</scope>
    <source>
        <strain evidence="14 15">CBS 809.83</strain>
    </source>
</reference>
<protein>
    <recommendedName>
        <fullName evidence="9">tRNA-uridine aminocarboxypropyltransferase 1</fullName>
        <ecNumber evidence="2">2.5.1.25</ecNumber>
    </recommendedName>
    <alternativeName>
        <fullName evidence="10">DTW domain-containing protein 1</fullName>
    </alternativeName>
</protein>
<keyword evidence="5" id="KW-0819">tRNA processing</keyword>
<evidence type="ECO:0000313" key="14">
    <source>
        <dbReference type="EMBL" id="TPX57012.1"/>
    </source>
</evidence>
<dbReference type="SMART" id="SM01144">
    <property type="entry name" value="DTW"/>
    <property type="match status" value="1"/>
</dbReference>
<evidence type="ECO:0000256" key="8">
    <source>
        <dbReference type="ARBA" id="ARBA00038290"/>
    </source>
</evidence>
<dbReference type="GO" id="GO:0008033">
    <property type="term" value="P:tRNA processing"/>
    <property type="evidence" value="ECO:0007669"/>
    <property type="project" value="UniProtKB-KW"/>
</dbReference>
<sequence length="279" mass="31366">MPPDPTTTSVRSAGLSSSSSALARAESPSACEPTSDPWSTFHITPTSPLRALYSTVRQSCAGCGKGRKVFCPKCGVALGHDPPRVALPVKVVVYRDPREVEAKSTSAHAKILAPAHVEVKVENLVKPDPSVPSSLTEYTHPERVLLLFPSDDALPLSEVPDLSKFDKLIVLDGTWKQGRAMATALAHLPFQHVSIQTRTTLFWRYQPFGEHHLSTIEATYWFFRDHFAALHPGQAYDGRYDDLLFYFKLQWELIQEFYKTNREKTFTTRKLDAEAYIRY</sequence>
<evidence type="ECO:0000313" key="15">
    <source>
        <dbReference type="Proteomes" id="UP000318582"/>
    </source>
</evidence>
<evidence type="ECO:0000256" key="3">
    <source>
        <dbReference type="ARBA" id="ARBA00022679"/>
    </source>
</evidence>
<comment type="catalytic activity">
    <reaction evidence="11">
        <text>a uridine in tRNA + S-adenosyl-L-methionine = a 3-[(3S)-3-amino-3-carboxypropyl]uridine in tRNA + S-methyl-5'-thioadenosine + H(+)</text>
        <dbReference type="Rhea" id="RHEA:62432"/>
        <dbReference type="Rhea" id="RHEA-COMP:13339"/>
        <dbReference type="Rhea" id="RHEA-COMP:16092"/>
        <dbReference type="ChEBI" id="CHEBI:15378"/>
        <dbReference type="ChEBI" id="CHEBI:17509"/>
        <dbReference type="ChEBI" id="CHEBI:59789"/>
        <dbReference type="ChEBI" id="CHEBI:65315"/>
        <dbReference type="ChEBI" id="CHEBI:82930"/>
        <dbReference type="EC" id="2.5.1.25"/>
    </reaction>
</comment>
<dbReference type="InterPro" id="IPR051521">
    <property type="entry name" value="tRNA_Mod/Golgi_Maint"/>
</dbReference>
<comment type="similarity">
    <text evidence="8">Belongs to the TDD superfamily. DTWD1 family.</text>
</comment>
<keyword evidence="3" id="KW-0808">Transferase</keyword>
<evidence type="ECO:0000256" key="7">
    <source>
        <dbReference type="ARBA" id="ARBA00037050"/>
    </source>
</evidence>
<accession>A0A507E019</accession>
<keyword evidence="6" id="KW-0539">Nucleus</keyword>
<feature type="region of interest" description="Disordered" evidence="12">
    <location>
        <begin position="1"/>
        <end position="38"/>
    </location>
</feature>
<proteinExistence type="inferred from homology"/>
<dbReference type="PANTHER" id="PTHR15627">
    <property type="entry name" value="NATURAL KILLER CELL-SPECIFIC ANTIGEN KLIP1"/>
    <property type="match status" value="1"/>
</dbReference>
<dbReference type="GO" id="GO:0016432">
    <property type="term" value="F:tRNA-uridine aminocarboxypropyltransferase activity"/>
    <property type="evidence" value="ECO:0007669"/>
    <property type="project" value="UniProtKB-EC"/>
</dbReference>
<evidence type="ECO:0000256" key="6">
    <source>
        <dbReference type="ARBA" id="ARBA00023242"/>
    </source>
</evidence>
<dbReference type="GO" id="GO:0005634">
    <property type="term" value="C:nucleus"/>
    <property type="evidence" value="ECO:0007669"/>
    <property type="project" value="UniProtKB-SubCell"/>
</dbReference>
<dbReference type="EC" id="2.5.1.25" evidence="2"/>
<dbReference type="PANTHER" id="PTHR15627:SF8">
    <property type="entry name" value="TRNA-URIDINE AMINOCARBOXYPROPYLTRANSFERASE 1"/>
    <property type="match status" value="1"/>
</dbReference>